<reference evidence="1 2" key="1">
    <citation type="submission" date="2014-05" db="EMBL/GenBank/DDBJ databases">
        <title>Virophage diversity revealed in metagenomes of freshwater ecosystems.</title>
        <authorList>
            <person name="Oh S."/>
        </authorList>
    </citation>
    <scope>NUCLEOTIDE SEQUENCE [LARGE SCALE GENOMIC DNA]</scope>
</reference>
<organism evidence="1 2">
    <name type="scientific">Qinghai Lake virophage</name>
    <dbReference type="NCBI Taxonomy" id="1516115"/>
    <lineage>
        <taxon>Viruses</taxon>
        <taxon>Varidnaviria</taxon>
        <taxon>Bamfordvirae</taxon>
        <taxon>Preplasmiviricota</taxon>
        <taxon>Polisuviricotina</taxon>
        <taxon>Virophaviricetes</taxon>
        <taxon>Priklausovirales</taxon>
        <taxon>Omnilimnoviroviridae</taxon>
        <taxon>Panaquavirovirus</taxon>
        <taxon>Panaquavirovirus qinghaense</taxon>
    </lineage>
</organism>
<evidence type="ECO:0000313" key="1">
    <source>
        <dbReference type="EMBL" id="AIF72181.1"/>
    </source>
</evidence>
<name>A0A0R5K4W0_9VIRU</name>
<accession>A0A0R5K4W0</accession>
<dbReference type="Proteomes" id="UP000247257">
    <property type="component" value="Segment"/>
</dbReference>
<keyword evidence="2" id="KW-1185">Reference proteome</keyword>
<protein>
    <submittedName>
        <fullName evidence="1">Uncharacterized protein</fullName>
    </submittedName>
</protein>
<proteinExistence type="predicted"/>
<sequence length="227" mass="25407">MPSIPYYNLDSTEEDTLDRAKKRVMDLRKKQFSILTEYPRLDPTDGKAGDMVDVVIRTSEELLIPLQIIIGNTKPSGRGMRTEFFNINSYQIVVQQLIRADSIATRLLNGIKELIPVFNFIPLSKITDLRSVQAQVISKSNEVRLDINGLNPRIGQTVVVLNDIRQTSSSLFGKIRTILMLLTEAYNNYAQARIATDLPAPETVGSGYGDLLGANRIDGRHVYRVGV</sequence>
<dbReference type="EMBL" id="KJ854379">
    <property type="protein sequence ID" value="AIF72181.1"/>
    <property type="molecule type" value="Genomic_DNA"/>
</dbReference>
<gene>
    <name evidence="1" type="ORF">QLV_15</name>
</gene>
<evidence type="ECO:0000313" key="2">
    <source>
        <dbReference type="Proteomes" id="UP000247257"/>
    </source>
</evidence>